<dbReference type="eggNOG" id="COG1476">
    <property type="taxonomic scope" value="Bacteria"/>
</dbReference>
<name>B8IT78_METNO</name>
<dbReference type="InterPro" id="IPR001387">
    <property type="entry name" value="Cro/C1-type_HTH"/>
</dbReference>
<dbReference type="InterPro" id="IPR010982">
    <property type="entry name" value="Lambda_DNA-bd_dom_sf"/>
</dbReference>
<keyword evidence="6" id="KW-1185">Reference proteome</keyword>
<dbReference type="PROSITE" id="PS50943">
    <property type="entry name" value="HTH_CROC1"/>
    <property type="match status" value="1"/>
</dbReference>
<feature type="domain" description="HTH cro/C1-type" evidence="4">
    <location>
        <begin position="8"/>
        <end position="61"/>
    </location>
</feature>
<dbReference type="PANTHER" id="PTHR40661:SF3">
    <property type="entry name" value="FELS-1 PROPHAGE TRANSCRIPTIONAL REGULATOR"/>
    <property type="match status" value="1"/>
</dbReference>
<evidence type="ECO:0000256" key="3">
    <source>
        <dbReference type="ARBA" id="ARBA00023163"/>
    </source>
</evidence>
<dbReference type="HOGENOM" id="CLU_1218609_0_0_5"/>
<dbReference type="PANTHER" id="PTHR40661">
    <property type="match status" value="1"/>
</dbReference>
<dbReference type="OrthoDB" id="528805at2"/>
<dbReference type="Gene3D" id="1.10.260.40">
    <property type="entry name" value="lambda repressor-like DNA-binding domains"/>
    <property type="match status" value="1"/>
</dbReference>
<keyword evidence="1" id="KW-0805">Transcription regulation</keyword>
<dbReference type="SUPFAM" id="SSF47413">
    <property type="entry name" value="lambda repressor-like DNA-binding domains"/>
    <property type="match status" value="1"/>
</dbReference>
<gene>
    <name evidence="5" type="ordered locus">Mnod_1976</name>
</gene>
<keyword evidence="2" id="KW-0238">DNA-binding</keyword>
<dbReference type="eggNOG" id="COG2932">
    <property type="taxonomic scope" value="Bacteria"/>
</dbReference>
<dbReference type="Proteomes" id="UP000008207">
    <property type="component" value="Chromosome"/>
</dbReference>
<evidence type="ECO:0000313" key="5">
    <source>
        <dbReference type="EMBL" id="ACL56964.1"/>
    </source>
</evidence>
<reference evidence="5 6" key="1">
    <citation type="submission" date="2009-01" db="EMBL/GenBank/DDBJ databases">
        <title>Complete sequence of chromosome of Methylobacterium nodulans ORS 2060.</title>
        <authorList>
            <consortium name="US DOE Joint Genome Institute"/>
            <person name="Lucas S."/>
            <person name="Copeland A."/>
            <person name="Lapidus A."/>
            <person name="Glavina del Rio T."/>
            <person name="Dalin E."/>
            <person name="Tice H."/>
            <person name="Bruce D."/>
            <person name="Goodwin L."/>
            <person name="Pitluck S."/>
            <person name="Sims D."/>
            <person name="Brettin T."/>
            <person name="Detter J.C."/>
            <person name="Han C."/>
            <person name="Larimer F."/>
            <person name="Land M."/>
            <person name="Hauser L."/>
            <person name="Kyrpides N."/>
            <person name="Ivanova N."/>
            <person name="Marx C.J."/>
            <person name="Richardson P."/>
        </authorList>
    </citation>
    <scope>NUCLEOTIDE SEQUENCE [LARGE SCALE GENOMIC DNA]</scope>
    <source>
        <strain evidence="6">LMG 21967 / CNCM I-2342 / ORS 2060</strain>
    </source>
</reference>
<sequence length="227" mass="25448">MSTIGNNVRNARLRLGMTQEQLAEAANVSQTTIDKIERGLTKRSKYLPWIAIALSVDISELDNSLRYSPTEKEKDVGEVVSRPHLLAFRPGKNEQGTGNDSIPVYIATEAGNGGFLKIDFSNVDYALRPRNLDNSPSAYGLYIAGGTMHPELSPGDMAFFDTRLPVIVGSTVLFQRDDDVVTAFLGRLQGFDATYWTTYCWEDRKSVDLPREEWPRAHRMAARYTRP</sequence>
<dbReference type="SMART" id="SM00530">
    <property type="entry name" value="HTH_XRE"/>
    <property type="match status" value="1"/>
</dbReference>
<accession>B8IT78</accession>
<dbReference type="GO" id="GO:0003677">
    <property type="term" value="F:DNA binding"/>
    <property type="evidence" value="ECO:0007669"/>
    <property type="project" value="UniProtKB-KW"/>
</dbReference>
<dbReference type="EMBL" id="CP001349">
    <property type="protein sequence ID" value="ACL56964.1"/>
    <property type="molecule type" value="Genomic_DNA"/>
</dbReference>
<dbReference type="STRING" id="460265.Mnod_1976"/>
<dbReference type="Gene3D" id="2.10.109.10">
    <property type="entry name" value="Umud Fragment, subunit A"/>
    <property type="match status" value="1"/>
</dbReference>
<keyword evidence="3" id="KW-0804">Transcription</keyword>
<dbReference type="AlphaFoldDB" id="B8IT78"/>
<dbReference type="Pfam" id="PF01381">
    <property type="entry name" value="HTH_3"/>
    <property type="match status" value="1"/>
</dbReference>
<evidence type="ECO:0000256" key="2">
    <source>
        <dbReference type="ARBA" id="ARBA00023125"/>
    </source>
</evidence>
<protein>
    <submittedName>
        <fullName evidence="5">Transcriptional regulator, XRE family</fullName>
    </submittedName>
</protein>
<dbReference type="CDD" id="cd00093">
    <property type="entry name" value="HTH_XRE"/>
    <property type="match status" value="1"/>
</dbReference>
<dbReference type="InterPro" id="IPR036286">
    <property type="entry name" value="LexA/Signal_pep-like_sf"/>
</dbReference>
<evidence type="ECO:0000259" key="4">
    <source>
        <dbReference type="PROSITE" id="PS50943"/>
    </source>
</evidence>
<dbReference type="RefSeq" id="WP_015928653.1">
    <property type="nucleotide sequence ID" value="NC_011894.1"/>
</dbReference>
<dbReference type="KEGG" id="mno:Mnod_1976"/>
<proteinExistence type="predicted"/>
<evidence type="ECO:0000313" key="6">
    <source>
        <dbReference type="Proteomes" id="UP000008207"/>
    </source>
</evidence>
<evidence type="ECO:0000256" key="1">
    <source>
        <dbReference type="ARBA" id="ARBA00023015"/>
    </source>
</evidence>
<dbReference type="SUPFAM" id="SSF51306">
    <property type="entry name" value="LexA/Signal peptidase"/>
    <property type="match status" value="1"/>
</dbReference>
<organism evidence="5 6">
    <name type="scientific">Methylobacterium nodulans (strain LMG 21967 / CNCM I-2342 / ORS 2060)</name>
    <dbReference type="NCBI Taxonomy" id="460265"/>
    <lineage>
        <taxon>Bacteria</taxon>
        <taxon>Pseudomonadati</taxon>
        <taxon>Pseudomonadota</taxon>
        <taxon>Alphaproteobacteria</taxon>
        <taxon>Hyphomicrobiales</taxon>
        <taxon>Methylobacteriaceae</taxon>
        <taxon>Methylobacterium</taxon>
    </lineage>
</organism>